<keyword evidence="3" id="KW-1185">Reference proteome</keyword>
<accession>A0A9W9C4S5</accession>
<evidence type="ECO:0000256" key="1">
    <source>
        <dbReference type="SAM" id="MobiDB-lite"/>
    </source>
</evidence>
<dbReference type="GeneID" id="80915714"/>
<feature type="compositionally biased region" description="Basic and acidic residues" evidence="1">
    <location>
        <begin position="298"/>
        <end position="321"/>
    </location>
</feature>
<organism evidence="2 3">
    <name type="scientific">Didymosphaeria variabile</name>
    <dbReference type="NCBI Taxonomy" id="1932322"/>
    <lineage>
        <taxon>Eukaryota</taxon>
        <taxon>Fungi</taxon>
        <taxon>Dikarya</taxon>
        <taxon>Ascomycota</taxon>
        <taxon>Pezizomycotina</taxon>
        <taxon>Dothideomycetes</taxon>
        <taxon>Pleosporomycetidae</taxon>
        <taxon>Pleosporales</taxon>
        <taxon>Massarineae</taxon>
        <taxon>Didymosphaeriaceae</taxon>
        <taxon>Didymosphaeria</taxon>
    </lineage>
</organism>
<dbReference type="Proteomes" id="UP001140513">
    <property type="component" value="Unassembled WGS sequence"/>
</dbReference>
<feature type="compositionally biased region" description="Basic and acidic residues" evidence="1">
    <location>
        <begin position="264"/>
        <end position="279"/>
    </location>
</feature>
<dbReference type="RefSeq" id="XP_056064894.1">
    <property type="nucleotide sequence ID" value="XM_056220907.1"/>
</dbReference>
<comment type="caution">
    <text evidence="2">The sequence shown here is derived from an EMBL/GenBank/DDBJ whole genome shotgun (WGS) entry which is preliminary data.</text>
</comment>
<feature type="region of interest" description="Disordered" evidence="1">
    <location>
        <begin position="247"/>
        <end position="350"/>
    </location>
</feature>
<dbReference type="EMBL" id="JAPEUX010000010">
    <property type="protein sequence ID" value="KAJ4344442.1"/>
    <property type="molecule type" value="Genomic_DNA"/>
</dbReference>
<dbReference type="AlphaFoldDB" id="A0A9W9C4S5"/>
<evidence type="ECO:0000313" key="3">
    <source>
        <dbReference type="Proteomes" id="UP001140513"/>
    </source>
</evidence>
<feature type="compositionally biased region" description="Basic residues" evidence="1">
    <location>
        <begin position="99"/>
        <end position="110"/>
    </location>
</feature>
<protein>
    <submittedName>
        <fullName evidence="2">Uncharacterized protein</fullName>
    </submittedName>
</protein>
<evidence type="ECO:0000313" key="2">
    <source>
        <dbReference type="EMBL" id="KAJ4344442.1"/>
    </source>
</evidence>
<dbReference type="OrthoDB" id="3799856at2759"/>
<gene>
    <name evidence="2" type="ORF">N0V89_012184</name>
</gene>
<feature type="compositionally biased region" description="Polar residues" evidence="1">
    <location>
        <begin position="280"/>
        <end position="289"/>
    </location>
</feature>
<sequence>MVQNGASLHNIDRTKAMFNQVMIHRMAEMIAPYVDTPQKLDHGIAAVISAAKRLHGPAPKPQDEDPGSEAAEGAFEDDIEHSVTREDSPQEEASAPTRSFKKKLDRKSSKKQCAQTPGAAADIPTARVREQRLVEVPGGTAEDYEGHNKIDKKVSKSWRWDVEQETVSNADTSNLFRTTGDLFAYHALPIVRRESGPSTKRRFLRMKIEAMLSDMTPAEYHLWLSSRDKLWAGDLTMLQRFVPGESSTTRGFARATPAPCTHGRLREERQDAEPQETLREASSSNSAVMTKTGHPPQIKKEVAGDSSEMTRDTLHGSREEPGTSPHICPAISDPAAEEPRLVRPSSGSTVLKQPLTTLRHLNSASRRL</sequence>
<proteinExistence type="predicted"/>
<name>A0A9W9C4S5_9PLEO</name>
<reference evidence="2" key="1">
    <citation type="submission" date="2022-10" db="EMBL/GenBank/DDBJ databases">
        <title>Tapping the CABI collections for fungal endophytes: first genome assemblies for Collariella, Neodidymelliopsis, Ascochyta clinopodiicola, Didymella pomorum, Didymosphaeria variabile, Neocosmospora piperis and Neocucurbitaria cava.</title>
        <authorList>
            <person name="Hill R."/>
        </authorList>
    </citation>
    <scope>NUCLEOTIDE SEQUENCE</scope>
    <source>
        <strain evidence="2">IMI 356815</strain>
    </source>
</reference>
<feature type="region of interest" description="Disordered" evidence="1">
    <location>
        <begin position="54"/>
        <end position="128"/>
    </location>
</feature>